<feature type="transmembrane region" description="Helical" evidence="9">
    <location>
        <begin position="12"/>
        <end position="33"/>
    </location>
</feature>
<feature type="transmembrane region" description="Helical" evidence="9">
    <location>
        <begin position="83"/>
        <end position="105"/>
    </location>
</feature>
<comment type="function">
    <text evidence="9">Part of the tripartite ATP-independent periplasmic (TRAP) transport system.</text>
</comment>
<evidence type="ECO:0000259" key="10">
    <source>
        <dbReference type="Pfam" id="PF04290"/>
    </source>
</evidence>
<dbReference type="RefSeq" id="WP_265508357.1">
    <property type="nucleotide sequence ID" value="NZ_JAOTBE010000071.1"/>
</dbReference>
<dbReference type="PANTHER" id="PTHR35011">
    <property type="entry name" value="2,3-DIKETO-L-GULONATE TRAP TRANSPORTER SMALL PERMEASE PROTEIN YIAM"/>
    <property type="match status" value="1"/>
</dbReference>
<comment type="subcellular location">
    <subcellularLocation>
        <location evidence="1 9">Cell inner membrane</location>
        <topology evidence="1 9">Multi-pass membrane protein</topology>
    </subcellularLocation>
</comment>
<feature type="domain" description="Tripartite ATP-independent periplasmic transporters DctQ component" evidence="10">
    <location>
        <begin position="21"/>
        <end position="152"/>
    </location>
</feature>
<reference evidence="11 12" key="1">
    <citation type="submission" date="2024-09" db="EMBL/GenBank/DDBJ databases">
        <authorList>
            <person name="Sun Q."/>
            <person name="Mori K."/>
        </authorList>
    </citation>
    <scope>NUCLEOTIDE SEQUENCE [LARGE SCALE GENOMIC DNA]</scope>
    <source>
        <strain evidence="11 12">CCM 7904</strain>
    </source>
</reference>
<keyword evidence="3" id="KW-1003">Cell membrane</keyword>
<keyword evidence="12" id="KW-1185">Reference proteome</keyword>
<evidence type="ECO:0000313" key="11">
    <source>
        <dbReference type="EMBL" id="MFC0198865.1"/>
    </source>
</evidence>
<evidence type="ECO:0000256" key="9">
    <source>
        <dbReference type="RuleBase" id="RU369079"/>
    </source>
</evidence>
<sequence length="158" mass="17349">MLAFILRDAEKLLCALLFMAMTVVGFANVVVRYATNYSLAASEELLTNGFLLLTVLGAAIAARQGQHLAVTALVDALPRALRVPVFLLSVALSVLLLVLSAWFAWQALLTLYANGLKSYALGIPAWWYQAGVPFAFLLIVLRFLQHSAQELRQMRAAR</sequence>
<keyword evidence="7 9" id="KW-0472">Membrane</keyword>
<dbReference type="EMBL" id="JBHLWQ010000006">
    <property type="protein sequence ID" value="MFC0198865.1"/>
    <property type="molecule type" value="Genomic_DNA"/>
</dbReference>
<evidence type="ECO:0000256" key="4">
    <source>
        <dbReference type="ARBA" id="ARBA00022519"/>
    </source>
</evidence>
<evidence type="ECO:0000256" key="7">
    <source>
        <dbReference type="ARBA" id="ARBA00023136"/>
    </source>
</evidence>
<keyword evidence="5 9" id="KW-0812">Transmembrane</keyword>
<evidence type="ECO:0000313" key="12">
    <source>
        <dbReference type="Proteomes" id="UP001589795"/>
    </source>
</evidence>
<feature type="transmembrane region" description="Helical" evidence="9">
    <location>
        <begin position="45"/>
        <end position="62"/>
    </location>
</feature>
<evidence type="ECO:0000256" key="6">
    <source>
        <dbReference type="ARBA" id="ARBA00022989"/>
    </source>
</evidence>
<evidence type="ECO:0000256" key="8">
    <source>
        <dbReference type="ARBA" id="ARBA00038436"/>
    </source>
</evidence>
<dbReference type="Proteomes" id="UP001589795">
    <property type="component" value="Unassembled WGS sequence"/>
</dbReference>
<protein>
    <recommendedName>
        <fullName evidence="9">TRAP transporter small permease protein</fullName>
    </recommendedName>
</protein>
<name>A0ABV6CDQ9_9RHOB</name>
<keyword evidence="6 9" id="KW-1133">Transmembrane helix</keyword>
<evidence type="ECO:0000256" key="5">
    <source>
        <dbReference type="ARBA" id="ARBA00022692"/>
    </source>
</evidence>
<organism evidence="11 12">
    <name type="scientific">Paracoccus rhizosphaerae</name>
    <dbReference type="NCBI Taxonomy" id="1133347"/>
    <lineage>
        <taxon>Bacteria</taxon>
        <taxon>Pseudomonadati</taxon>
        <taxon>Pseudomonadota</taxon>
        <taxon>Alphaproteobacteria</taxon>
        <taxon>Rhodobacterales</taxon>
        <taxon>Paracoccaceae</taxon>
        <taxon>Paracoccus</taxon>
    </lineage>
</organism>
<keyword evidence="4 9" id="KW-0997">Cell inner membrane</keyword>
<dbReference type="InterPro" id="IPR007387">
    <property type="entry name" value="TRAP_DctQ"/>
</dbReference>
<dbReference type="Pfam" id="PF04290">
    <property type="entry name" value="DctQ"/>
    <property type="match status" value="1"/>
</dbReference>
<dbReference type="InterPro" id="IPR055348">
    <property type="entry name" value="DctQ"/>
</dbReference>
<dbReference type="PANTHER" id="PTHR35011:SF2">
    <property type="entry name" value="2,3-DIKETO-L-GULONATE TRAP TRANSPORTER SMALL PERMEASE PROTEIN YIAM"/>
    <property type="match status" value="1"/>
</dbReference>
<feature type="transmembrane region" description="Helical" evidence="9">
    <location>
        <begin position="125"/>
        <end position="144"/>
    </location>
</feature>
<evidence type="ECO:0000256" key="2">
    <source>
        <dbReference type="ARBA" id="ARBA00022448"/>
    </source>
</evidence>
<comment type="subunit">
    <text evidence="9">The complex comprises the extracytoplasmic solute receptor protein and the two transmembrane proteins.</text>
</comment>
<accession>A0ABV6CDQ9</accession>
<keyword evidence="2 9" id="KW-0813">Transport</keyword>
<gene>
    <name evidence="11" type="ORF">ACFFIZ_00495</name>
</gene>
<evidence type="ECO:0000256" key="1">
    <source>
        <dbReference type="ARBA" id="ARBA00004429"/>
    </source>
</evidence>
<proteinExistence type="inferred from homology"/>
<comment type="caution">
    <text evidence="11">The sequence shown here is derived from an EMBL/GenBank/DDBJ whole genome shotgun (WGS) entry which is preliminary data.</text>
</comment>
<comment type="similarity">
    <text evidence="8 9">Belongs to the TRAP transporter small permease family.</text>
</comment>
<evidence type="ECO:0000256" key="3">
    <source>
        <dbReference type="ARBA" id="ARBA00022475"/>
    </source>
</evidence>